<dbReference type="AlphaFoldDB" id="A0A183BZM0"/>
<dbReference type="WBParaSite" id="GPLIN_000606100">
    <property type="protein sequence ID" value="GPLIN_000606100"/>
    <property type="gene ID" value="GPLIN_000606100"/>
</dbReference>
<protein>
    <submittedName>
        <fullName evidence="3">Uncharacterized protein</fullName>
    </submittedName>
</protein>
<dbReference type="Proteomes" id="UP000050741">
    <property type="component" value="Unassembled WGS sequence"/>
</dbReference>
<organism evidence="2 3">
    <name type="scientific">Globodera pallida</name>
    <name type="common">Potato cyst nematode worm</name>
    <name type="synonym">Heterodera pallida</name>
    <dbReference type="NCBI Taxonomy" id="36090"/>
    <lineage>
        <taxon>Eukaryota</taxon>
        <taxon>Metazoa</taxon>
        <taxon>Ecdysozoa</taxon>
        <taxon>Nematoda</taxon>
        <taxon>Chromadorea</taxon>
        <taxon>Rhabditida</taxon>
        <taxon>Tylenchina</taxon>
        <taxon>Tylenchomorpha</taxon>
        <taxon>Tylenchoidea</taxon>
        <taxon>Heteroderidae</taxon>
        <taxon>Heteroderinae</taxon>
        <taxon>Globodera</taxon>
    </lineage>
</organism>
<reference evidence="2" key="2">
    <citation type="submission" date="2014-05" db="EMBL/GenBank/DDBJ databases">
        <title>The genome and life-stage specific transcriptomes of Globodera pallida elucidate key aspects of plant parasitism by a cyst nematode.</title>
        <authorList>
            <person name="Cotton J.A."/>
            <person name="Lilley C.J."/>
            <person name="Jones L.M."/>
            <person name="Kikuchi T."/>
            <person name="Reid A.J."/>
            <person name="Thorpe P."/>
            <person name="Tsai I.J."/>
            <person name="Beasley H."/>
            <person name="Blok V."/>
            <person name="Cock P.J.A."/>
            <person name="Van den Akker S.E."/>
            <person name="Holroyd N."/>
            <person name="Hunt M."/>
            <person name="Mantelin S."/>
            <person name="Naghra H."/>
            <person name="Pain A."/>
            <person name="Palomares-Rius J.E."/>
            <person name="Zarowiecki M."/>
            <person name="Berriman M."/>
            <person name="Jones J.T."/>
            <person name="Urwin P.E."/>
        </authorList>
    </citation>
    <scope>NUCLEOTIDE SEQUENCE [LARGE SCALE GENOMIC DNA]</scope>
    <source>
        <strain evidence="2">Lindley</strain>
    </source>
</reference>
<reference evidence="2" key="1">
    <citation type="submission" date="2013-12" db="EMBL/GenBank/DDBJ databases">
        <authorList>
            <person name="Aslett M."/>
        </authorList>
    </citation>
    <scope>NUCLEOTIDE SEQUENCE [LARGE SCALE GENOMIC DNA]</scope>
    <source>
        <strain evidence="2">Lindley</strain>
    </source>
</reference>
<feature type="region of interest" description="Disordered" evidence="1">
    <location>
        <begin position="1"/>
        <end position="52"/>
    </location>
</feature>
<evidence type="ECO:0000313" key="2">
    <source>
        <dbReference type="Proteomes" id="UP000050741"/>
    </source>
</evidence>
<feature type="compositionally biased region" description="Basic residues" evidence="1">
    <location>
        <begin position="15"/>
        <end position="28"/>
    </location>
</feature>
<reference evidence="3" key="3">
    <citation type="submission" date="2016-06" db="UniProtKB">
        <authorList>
            <consortium name="WormBaseParasite"/>
        </authorList>
    </citation>
    <scope>IDENTIFICATION</scope>
</reference>
<proteinExistence type="predicted"/>
<name>A0A183BZM0_GLOPA</name>
<evidence type="ECO:0000313" key="3">
    <source>
        <dbReference type="WBParaSite" id="GPLIN_000606100"/>
    </source>
</evidence>
<evidence type="ECO:0000256" key="1">
    <source>
        <dbReference type="SAM" id="MobiDB-lite"/>
    </source>
</evidence>
<accession>A0A183BZM0</accession>
<sequence>MSPYRKFQERLQAAQRRHLQQKAKRKFSLKNGSVESGAKRECGEGRIRGTSNSSVRRWRMEIGAMIVGQRQRGGVVHINK</sequence>
<feature type="compositionally biased region" description="Basic and acidic residues" evidence="1">
    <location>
        <begin position="37"/>
        <end position="47"/>
    </location>
</feature>
<keyword evidence="2" id="KW-1185">Reference proteome</keyword>